<keyword evidence="3" id="KW-1185">Reference proteome</keyword>
<evidence type="ECO:0000313" key="2">
    <source>
        <dbReference type="EMBL" id="ETO91502.1"/>
    </source>
</evidence>
<dbReference type="Proteomes" id="UP000018951">
    <property type="component" value="Unassembled WGS sequence"/>
</dbReference>
<keyword evidence="1" id="KW-1133">Transmembrane helix</keyword>
<reference evidence="2 3" key="1">
    <citation type="journal article" date="2013" name="PLoS ONE">
        <title>Bacterial endosymbiosis in a chordate host: long-term co-evolution and conservation of secondary metabolism.</title>
        <authorList>
            <person name="Kwan J.C."/>
            <person name="Schmidt E.W."/>
        </authorList>
    </citation>
    <scope>NUCLEOTIDE SEQUENCE [LARGE SCALE GENOMIC DNA]</scope>
    <source>
        <strain evidence="3">L6</strain>
    </source>
</reference>
<evidence type="ECO:0000256" key="1">
    <source>
        <dbReference type="SAM" id="Phobius"/>
    </source>
</evidence>
<keyword evidence="1" id="KW-0812">Transmembrane</keyword>
<proteinExistence type="predicted"/>
<accession>W2V1G0</accession>
<keyword evidence="1" id="KW-0472">Membrane</keyword>
<name>W2V1G0_9RICK</name>
<gene>
    <name evidence="2" type="ORF">P857_73</name>
</gene>
<evidence type="ECO:0000313" key="3">
    <source>
        <dbReference type="Proteomes" id="UP000018951"/>
    </source>
</evidence>
<sequence length="60" mass="6609">MALSRSNLICSAVFSIQIDISVLCIPVSFSIVLIPQFSKYNLITFNLSDPLYFIPASPSI</sequence>
<dbReference type="AlphaFoldDB" id="W2V1G0"/>
<comment type="caution">
    <text evidence="2">The sequence shown here is derived from an EMBL/GenBank/DDBJ whole genome shotgun (WGS) entry which is preliminary data.</text>
</comment>
<feature type="transmembrane region" description="Helical" evidence="1">
    <location>
        <begin position="12"/>
        <end position="34"/>
    </location>
</feature>
<organism evidence="2 3">
    <name type="scientific">Candidatus Xenolissoclinum pacificiensis L6</name>
    <dbReference type="NCBI Taxonomy" id="1401685"/>
    <lineage>
        <taxon>Bacteria</taxon>
        <taxon>Pseudomonadati</taxon>
        <taxon>Pseudomonadota</taxon>
        <taxon>Alphaproteobacteria</taxon>
        <taxon>Rickettsiales</taxon>
        <taxon>Anaplasmataceae</taxon>
        <taxon>Candidatus Xenolissoclinum</taxon>
    </lineage>
</organism>
<protein>
    <submittedName>
        <fullName evidence="2">Uncharacterized protein</fullName>
    </submittedName>
</protein>
<dbReference type="EMBL" id="AXCJ01000004">
    <property type="protein sequence ID" value="ETO91502.1"/>
    <property type="molecule type" value="Genomic_DNA"/>
</dbReference>